<evidence type="ECO:0000313" key="5">
    <source>
        <dbReference type="EMBL" id="MCG7505918.1"/>
    </source>
</evidence>
<evidence type="ECO:0000256" key="1">
    <source>
        <dbReference type="ARBA" id="ARBA00023015"/>
    </source>
</evidence>
<dbReference type="InterPro" id="IPR000485">
    <property type="entry name" value="AsnC-type_HTH_dom"/>
</dbReference>
<dbReference type="Pfam" id="PF13412">
    <property type="entry name" value="HTH_24"/>
    <property type="match status" value="1"/>
</dbReference>
<evidence type="ECO:0000313" key="6">
    <source>
        <dbReference type="Proteomes" id="UP001201701"/>
    </source>
</evidence>
<dbReference type="PANTHER" id="PTHR30154">
    <property type="entry name" value="LEUCINE-RESPONSIVE REGULATORY PROTEIN"/>
    <property type="match status" value="1"/>
</dbReference>
<evidence type="ECO:0000256" key="2">
    <source>
        <dbReference type="ARBA" id="ARBA00023125"/>
    </source>
</evidence>
<dbReference type="PROSITE" id="PS50956">
    <property type="entry name" value="HTH_ASNC_2"/>
    <property type="match status" value="1"/>
</dbReference>
<dbReference type="SUPFAM" id="SSF46785">
    <property type="entry name" value="Winged helix' DNA-binding domain"/>
    <property type="match status" value="1"/>
</dbReference>
<accession>A0ABS9QGG0</accession>
<keyword evidence="3" id="KW-0804">Transcription</keyword>
<proteinExistence type="predicted"/>
<dbReference type="SMART" id="SM00344">
    <property type="entry name" value="HTH_ASNC"/>
    <property type="match status" value="1"/>
</dbReference>
<dbReference type="EMBL" id="JAKREW010000010">
    <property type="protein sequence ID" value="MCG7505918.1"/>
    <property type="molecule type" value="Genomic_DNA"/>
</dbReference>
<dbReference type="InterPro" id="IPR036388">
    <property type="entry name" value="WH-like_DNA-bd_sf"/>
</dbReference>
<name>A0ABS9QGG0_9HYPH</name>
<dbReference type="CDD" id="cd00090">
    <property type="entry name" value="HTH_ARSR"/>
    <property type="match status" value="1"/>
</dbReference>
<reference evidence="5 6" key="1">
    <citation type="submission" date="2022-02" db="EMBL/GenBank/DDBJ databases">
        <title>Draft genome sequence of Mezorhizobium retamae strain IRAMC:0171 isolated from Retama raetam nodules.</title>
        <authorList>
            <person name="Bengaied R."/>
            <person name="Sbissi I."/>
            <person name="Huber K."/>
            <person name="Ghodbane F."/>
            <person name="Nouioui I."/>
            <person name="Tarhouni M."/>
            <person name="Gtari M."/>
        </authorList>
    </citation>
    <scope>NUCLEOTIDE SEQUENCE [LARGE SCALE GENOMIC DNA]</scope>
    <source>
        <strain evidence="5 6">IRAMC:0171</strain>
    </source>
</reference>
<keyword evidence="2" id="KW-0238">DNA-binding</keyword>
<feature type="domain" description="HTH asnC-type" evidence="4">
    <location>
        <begin position="12"/>
        <end position="69"/>
    </location>
</feature>
<dbReference type="Gene3D" id="1.10.10.10">
    <property type="entry name" value="Winged helix-like DNA-binding domain superfamily/Winged helix DNA-binding domain"/>
    <property type="match status" value="1"/>
</dbReference>
<evidence type="ECO:0000256" key="3">
    <source>
        <dbReference type="ARBA" id="ARBA00023163"/>
    </source>
</evidence>
<sequence length="157" mass="17499">MDGVLMHLAEPDRILLRLLQQDARISNQELAEKAGMSASACWRRVRSLEEAGIISGYGAVVDPMKAGLNFSAVVHVMLSRHEADHLATFVSRVAARPEVLECFSTTGEADYHLHVVCRDKDAYNDFLEHFLFRLPGIAHVRTNLVLKDIKVHGQVPV</sequence>
<dbReference type="RefSeq" id="WP_239365556.1">
    <property type="nucleotide sequence ID" value="NZ_JAKREW010000010.1"/>
</dbReference>
<keyword evidence="6" id="KW-1185">Reference proteome</keyword>
<dbReference type="Gene3D" id="3.30.70.920">
    <property type="match status" value="1"/>
</dbReference>
<dbReference type="PANTHER" id="PTHR30154:SF34">
    <property type="entry name" value="TRANSCRIPTIONAL REGULATOR AZLB"/>
    <property type="match status" value="1"/>
</dbReference>
<dbReference type="Proteomes" id="UP001201701">
    <property type="component" value="Unassembled WGS sequence"/>
</dbReference>
<dbReference type="PRINTS" id="PR00033">
    <property type="entry name" value="HTHASNC"/>
</dbReference>
<dbReference type="InterPro" id="IPR019888">
    <property type="entry name" value="Tscrpt_reg_AsnC-like"/>
</dbReference>
<protein>
    <submittedName>
        <fullName evidence="5">Lrp/AsnC family transcriptional regulator</fullName>
    </submittedName>
</protein>
<gene>
    <name evidence="5" type="ORF">L4923_12920</name>
</gene>
<comment type="caution">
    <text evidence="5">The sequence shown here is derived from an EMBL/GenBank/DDBJ whole genome shotgun (WGS) entry which is preliminary data.</text>
</comment>
<evidence type="ECO:0000259" key="4">
    <source>
        <dbReference type="PROSITE" id="PS50956"/>
    </source>
</evidence>
<organism evidence="5 6">
    <name type="scientific">Mesorhizobium retamae</name>
    <dbReference type="NCBI Taxonomy" id="2912854"/>
    <lineage>
        <taxon>Bacteria</taxon>
        <taxon>Pseudomonadati</taxon>
        <taxon>Pseudomonadota</taxon>
        <taxon>Alphaproteobacteria</taxon>
        <taxon>Hyphomicrobiales</taxon>
        <taxon>Phyllobacteriaceae</taxon>
        <taxon>Mesorhizobium</taxon>
    </lineage>
</organism>
<dbReference type="InterPro" id="IPR011991">
    <property type="entry name" value="ArsR-like_HTH"/>
</dbReference>
<dbReference type="InterPro" id="IPR011008">
    <property type="entry name" value="Dimeric_a/b-barrel"/>
</dbReference>
<dbReference type="SUPFAM" id="SSF54909">
    <property type="entry name" value="Dimeric alpha+beta barrel"/>
    <property type="match status" value="1"/>
</dbReference>
<dbReference type="InterPro" id="IPR019887">
    <property type="entry name" value="Tscrpt_reg_AsnC/Lrp_C"/>
</dbReference>
<dbReference type="Pfam" id="PF01037">
    <property type="entry name" value="AsnC_trans_reg"/>
    <property type="match status" value="1"/>
</dbReference>
<keyword evidence="1" id="KW-0805">Transcription regulation</keyword>
<dbReference type="InterPro" id="IPR036390">
    <property type="entry name" value="WH_DNA-bd_sf"/>
</dbReference>